<dbReference type="EMBL" id="CNFU01000201">
    <property type="protein sequence ID" value="CKR42065.1"/>
    <property type="molecule type" value="Genomic_DNA"/>
</dbReference>
<evidence type="ECO:0000313" key="6">
    <source>
        <dbReference type="Proteomes" id="UP000048948"/>
    </source>
</evidence>
<evidence type="ECO:0000313" key="3">
    <source>
        <dbReference type="EMBL" id="CKR42065.1"/>
    </source>
</evidence>
<dbReference type="Proteomes" id="UP000049023">
    <property type="component" value="Unassembled WGS sequence"/>
</dbReference>
<evidence type="ECO:0000313" key="4">
    <source>
        <dbReference type="EMBL" id="CKT23374.1"/>
    </source>
</evidence>
<accession>A0A654ZX94</accession>
<feature type="region of interest" description="Disordered" evidence="1">
    <location>
        <begin position="95"/>
        <end position="119"/>
    </location>
</feature>
<dbReference type="EMBL" id="CGCX01000103">
    <property type="protein sequence ID" value="CFR67195.1"/>
    <property type="molecule type" value="Genomic_DNA"/>
</dbReference>
<dbReference type="Proteomes" id="UP000048948">
    <property type="component" value="Unassembled WGS sequence"/>
</dbReference>
<protein>
    <submittedName>
        <fullName evidence="3">Uncharacterized protein</fullName>
    </submittedName>
</protein>
<dbReference type="Proteomes" id="UP000046680">
    <property type="component" value="Unassembled WGS sequence"/>
</dbReference>
<reference evidence="5 6" key="1">
    <citation type="submission" date="2015-03" db="EMBL/GenBank/DDBJ databases">
        <authorList>
            <consortium name="Pathogen Informatics"/>
        </authorList>
    </citation>
    <scope>NUCLEOTIDE SEQUENCE [LARGE SCALE GENOMIC DNA]</scope>
    <source>
        <strain evidence="4 6">Bir 172</strain>
        <strain evidence="3 7">Bir 187</strain>
        <strain evidence="2 5">C09601061</strain>
    </source>
</reference>
<name>A0A654ZX94_MYCTX</name>
<evidence type="ECO:0000313" key="7">
    <source>
        <dbReference type="Proteomes" id="UP000049023"/>
    </source>
</evidence>
<dbReference type="AlphaFoldDB" id="A0A654ZX94"/>
<proteinExistence type="predicted"/>
<dbReference type="EMBL" id="CNGE01000708">
    <property type="protein sequence ID" value="CKT23374.1"/>
    <property type="molecule type" value="Genomic_DNA"/>
</dbReference>
<gene>
    <name evidence="2" type="ORF">ERS007657_00469</name>
    <name evidence="4" type="ORF">ERS027646_03195</name>
    <name evidence="3" type="ORF">ERS027661_01269</name>
</gene>
<evidence type="ECO:0000313" key="2">
    <source>
        <dbReference type="EMBL" id="CFR67195.1"/>
    </source>
</evidence>
<sequence>MVVFEPLFWLQSTNTFPARRLLVMVEVTNAGIACSNRCATRLANTVAPLLLTGSSSGVYRCNPLLPLVTGKVTNPISARRSRTARATSASWAIITPSPGSRSNTKRVAGPGFNSPDPGSATNRHCGTCTSSAACWAIQASPVALSMIG</sequence>
<evidence type="ECO:0000256" key="1">
    <source>
        <dbReference type="SAM" id="MobiDB-lite"/>
    </source>
</evidence>
<organism evidence="3 7">
    <name type="scientific">Mycobacterium tuberculosis</name>
    <dbReference type="NCBI Taxonomy" id="1773"/>
    <lineage>
        <taxon>Bacteria</taxon>
        <taxon>Bacillati</taxon>
        <taxon>Actinomycetota</taxon>
        <taxon>Actinomycetes</taxon>
        <taxon>Mycobacteriales</taxon>
        <taxon>Mycobacteriaceae</taxon>
        <taxon>Mycobacterium</taxon>
        <taxon>Mycobacterium tuberculosis complex</taxon>
    </lineage>
</organism>
<evidence type="ECO:0000313" key="5">
    <source>
        <dbReference type="Proteomes" id="UP000046680"/>
    </source>
</evidence>